<dbReference type="KEGG" id="qsa:O6P43_032266"/>
<evidence type="ECO:0000313" key="2">
    <source>
        <dbReference type="EMBL" id="KAJ7942621.1"/>
    </source>
</evidence>
<feature type="coiled-coil region" evidence="1">
    <location>
        <begin position="29"/>
        <end position="70"/>
    </location>
</feature>
<evidence type="ECO:0000313" key="3">
    <source>
        <dbReference type="Proteomes" id="UP001163823"/>
    </source>
</evidence>
<evidence type="ECO:0000256" key="1">
    <source>
        <dbReference type="SAM" id="Coils"/>
    </source>
</evidence>
<reference evidence="2" key="1">
    <citation type="journal article" date="2023" name="Science">
        <title>Elucidation of the pathway for biosynthesis of saponin adjuvants from the soapbark tree.</title>
        <authorList>
            <person name="Reed J."/>
            <person name="Orme A."/>
            <person name="El-Demerdash A."/>
            <person name="Owen C."/>
            <person name="Martin L.B.B."/>
            <person name="Misra R.C."/>
            <person name="Kikuchi S."/>
            <person name="Rejzek M."/>
            <person name="Martin A.C."/>
            <person name="Harkess A."/>
            <person name="Leebens-Mack J."/>
            <person name="Louveau T."/>
            <person name="Stephenson M.J."/>
            <person name="Osbourn A."/>
        </authorList>
    </citation>
    <scope>NUCLEOTIDE SEQUENCE</scope>
    <source>
        <strain evidence="2">S10</strain>
    </source>
</reference>
<proteinExistence type="predicted"/>
<dbReference type="InterPro" id="IPR052083">
    <property type="entry name" value="Aminoacylase-1_M20A"/>
</dbReference>
<dbReference type="PANTHER" id="PTHR45892">
    <property type="entry name" value="AMINOACYLASE-1"/>
    <property type="match status" value="1"/>
</dbReference>
<protein>
    <submittedName>
        <fullName evidence="2">Aminoacylase-1</fullName>
    </submittedName>
</protein>
<sequence>MLSLLAVRKLSVWFPRIPICRNKSYHSGIRAIRSMVSQMQAEIQRLEMRIKGIQEALNTTVEELNQKNEERVSHMMEEFKKMLEAQTRSIQNPPRIMVGNGNPGTYTNPGNAEFGSLKQKVSLHDKFGKPILATTDTSSVWWTLLEAAVRKAGRELGKAEIFPASTDTPYFRKRRLPAIGFSPMSNTPILLHDHNKVITN</sequence>
<dbReference type="GO" id="GO:0004046">
    <property type="term" value="F:aminoacylase activity"/>
    <property type="evidence" value="ECO:0007669"/>
    <property type="project" value="TreeGrafter"/>
</dbReference>
<gene>
    <name evidence="2" type="ORF">O6P43_032266</name>
</gene>
<dbReference type="PANTHER" id="PTHR45892:SF1">
    <property type="entry name" value="AMINOACYLASE-1"/>
    <property type="match status" value="1"/>
</dbReference>
<keyword evidence="1" id="KW-0175">Coiled coil</keyword>
<comment type="caution">
    <text evidence="2">The sequence shown here is derived from an EMBL/GenBank/DDBJ whole genome shotgun (WGS) entry which is preliminary data.</text>
</comment>
<accession>A0AAD7KNA9</accession>
<dbReference type="EMBL" id="JARAOO010000014">
    <property type="protein sequence ID" value="KAJ7942621.1"/>
    <property type="molecule type" value="Genomic_DNA"/>
</dbReference>
<dbReference type="Gene3D" id="1.10.150.900">
    <property type="match status" value="1"/>
</dbReference>
<name>A0AAD7KNA9_QUISA</name>
<organism evidence="2 3">
    <name type="scientific">Quillaja saponaria</name>
    <name type="common">Soap bark tree</name>
    <dbReference type="NCBI Taxonomy" id="32244"/>
    <lineage>
        <taxon>Eukaryota</taxon>
        <taxon>Viridiplantae</taxon>
        <taxon>Streptophyta</taxon>
        <taxon>Embryophyta</taxon>
        <taxon>Tracheophyta</taxon>
        <taxon>Spermatophyta</taxon>
        <taxon>Magnoliopsida</taxon>
        <taxon>eudicotyledons</taxon>
        <taxon>Gunneridae</taxon>
        <taxon>Pentapetalae</taxon>
        <taxon>rosids</taxon>
        <taxon>fabids</taxon>
        <taxon>Fabales</taxon>
        <taxon>Quillajaceae</taxon>
        <taxon>Quillaja</taxon>
    </lineage>
</organism>
<keyword evidence="3" id="KW-1185">Reference proteome</keyword>
<dbReference type="Proteomes" id="UP001163823">
    <property type="component" value="Chromosome 14"/>
</dbReference>
<dbReference type="AlphaFoldDB" id="A0AAD7KNA9"/>